<keyword evidence="2" id="KW-1185">Reference proteome</keyword>
<organism evidence="1 2">
    <name type="scientific">Ambispora gerdemannii</name>
    <dbReference type="NCBI Taxonomy" id="144530"/>
    <lineage>
        <taxon>Eukaryota</taxon>
        <taxon>Fungi</taxon>
        <taxon>Fungi incertae sedis</taxon>
        <taxon>Mucoromycota</taxon>
        <taxon>Glomeromycotina</taxon>
        <taxon>Glomeromycetes</taxon>
        <taxon>Archaeosporales</taxon>
        <taxon>Ambisporaceae</taxon>
        <taxon>Ambispora</taxon>
    </lineage>
</organism>
<reference evidence="1" key="1">
    <citation type="submission" date="2021-06" db="EMBL/GenBank/DDBJ databases">
        <authorList>
            <person name="Kallberg Y."/>
            <person name="Tangrot J."/>
            <person name="Rosling A."/>
        </authorList>
    </citation>
    <scope>NUCLEOTIDE SEQUENCE</scope>
    <source>
        <strain evidence="1">MT106</strain>
    </source>
</reference>
<name>A0A9N9CSP6_9GLOM</name>
<feature type="non-terminal residue" evidence="1">
    <location>
        <position position="59"/>
    </location>
</feature>
<protein>
    <submittedName>
        <fullName evidence="1">11331_t:CDS:1</fullName>
    </submittedName>
</protein>
<dbReference type="Proteomes" id="UP000789831">
    <property type="component" value="Unassembled WGS sequence"/>
</dbReference>
<sequence>PAKLLSELATDPELVRKRPMTNNMTKQQLKKAIEIDIKELKEILPINEGLLPSEDDTET</sequence>
<evidence type="ECO:0000313" key="1">
    <source>
        <dbReference type="EMBL" id="CAG8610667.1"/>
    </source>
</evidence>
<gene>
    <name evidence="1" type="ORF">AGERDE_LOCUS9575</name>
</gene>
<comment type="caution">
    <text evidence="1">The sequence shown here is derived from an EMBL/GenBank/DDBJ whole genome shotgun (WGS) entry which is preliminary data.</text>
</comment>
<dbReference type="EMBL" id="CAJVPL010002447">
    <property type="protein sequence ID" value="CAG8610667.1"/>
    <property type="molecule type" value="Genomic_DNA"/>
</dbReference>
<dbReference type="AlphaFoldDB" id="A0A9N9CSP6"/>
<proteinExistence type="predicted"/>
<accession>A0A9N9CSP6</accession>
<evidence type="ECO:0000313" key="2">
    <source>
        <dbReference type="Proteomes" id="UP000789831"/>
    </source>
</evidence>